<reference evidence="5" key="1">
    <citation type="submission" date="2021-01" db="EMBL/GenBank/DDBJ databases">
        <title>Whole genome shotgun sequence of Virgisporangium aurantiacum NBRC 16421.</title>
        <authorList>
            <person name="Komaki H."/>
            <person name="Tamura T."/>
        </authorList>
    </citation>
    <scope>NUCLEOTIDE SEQUENCE</scope>
    <source>
        <strain evidence="5">NBRC 16421</strain>
    </source>
</reference>
<dbReference type="Proteomes" id="UP000612585">
    <property type="component" value="Unassembled WGS sequence"/>
</dbReference>
<protein>
    <submittedName>
        <fullName evidence="5">UDP-glucose 4-epimerase</fullName>
    </submittedName>
</protein>
<keyword evidence="6" id="KW-1185">Reference proteome</keyword>
<dbReference type="InterPro" id="IPR001509">
    <property type="entry name" value="Epimerase_deHydtase"/>
</dbReference>
<evidence type="ECO:0000256" key="2">
    <source>
        <dbReference type="ARBA" id="ARBA00023002"/>
    </source>
</evidence>
<name>A0A8J4DZM6_9ACTN</name>
<comment type="similarity">
    <text evidence="1">Belongs to the NAD(P)-dependent epimerase/dehydratase family.</text>
</comment>
<keyword evidence="3" id="KW-0520">NAD</keyword>
<accession>A0A8J4DZM6</accession>
<feature type="domain" description="NAD-dependent epimerase/dehydratase" evidence="4">
    <location>
        <begin position="4"/>
        <end position="220"/>
    </location>
</feature>
<dbReference type="RefSeq" id="WP_203988948.1">
    <property type="nucleotide sequence ID" value="NZ_BOPG01000011.1"/>
</dbReference>
<dbReference type="AlphaFoldDB" id="A0A8J4DZM6"/>
<keyword evidence="2" id="KW-0560">Oxidoreductase</keyword>
<evidence type="ECO:0000256" key="3">
    <source>
        <dbReference type="ARBA" id="ARBA00023027"/>
    </source>
</evidence>
<dbReference type="SUPFAM" id="SSF51735">
    <property type="entry name" value="NAD(P)-binding Rossmann-fold domains"/>
    <property type="match status" value="1"/>
</dbReference>
<dbReference type="Gene3D" id="3.40.50.720">
    <property type="entry name" value="NAD(P)-binding Rossmann-like Domain"/>
    <property type="match status" value="1"/>
</dbReference>
<dbReference type="PANTHER" id="PTHR43103:SF5">
    <property type="entry name" value="4-EPIMERASE, PUTATIVE (AFU_ORTHOLOGUE AFUA_7G00360)-RELATED"/>
    <property type="match status" value="1"/>
</dbReference>
<dbReference type="EMBL" id="BOPG01000011">
    <property type="protein sequence ID" value="GIJ54192.1"/>
    <property type="molecule type" value="Genomic_DNA"/>
</dbReference>
<dbReference type="InterPro" id="IPR036291">
    <property type="entry name" value="NAD(P)-bd_dom_sf"/>
</dbReference>
<organism evidence="5 6">
    <name type="scientific">Virgisporangium aurantiacum</name>
    <dbReference type="NCBI Taxonomy" id="175570"/>
    <lineage>
        <taxon>Bacteria</taxon>
        <taxon>Bacillati</taxon>
        <taxon>Actinomycetota</taxon>
        <taxon>Actinomycetes</taxon>
        <taxon>Micromonosporales</taxon>
        <taxon>Micromonosporaceae</taxon>
        <taxon>Virgisporangium</taxon>
    </lineage>
</organism>
<evidence type="ECO:0000313" key="5">
    <source>
        <dbReference type="EMBL" id="GIJ54192.1"/>
    </source>
</evidence>
<dbReference type="PANTHER" id="PTHR43103">
    <property type="entry name" value="NUCLEOSIDE-DIPHOSPHATE-SUGAR EPIMERASE"/>
    <property type="match status" value="1"/>
</dbReference>
<dbReference type="Pfam" id="PF01370">
    <property type="entry name" value="Epimerase"/>
    <property type="match status" value="1"/>
</dbReference>
<evidence type="ECO:0000259" key="4">
    <source>
        <dbReference type="Pfam" id="PF01370"/>
    </source>
</evidence>
<gene>
    <name evidence="5" type="ORF">Vau01_017080</name>
</gene>
<sequence>MTRILVTGAEGMVGSAVVARLRAAGHELTTLTLPDATPHDGVRVVRGDARDPDAVADAVRDVDAVAHLAAIPNPWHDPAQTVFANNVTATFTVLWTAAECGVRRFAIASSVNATGLIINPHRRVPPRYPIDESVEPDLADPYSLSKQVDEHTLRTVCRRFDASGVALRLPLMISLDNGPGMRRWYEANLDNGVCEGWSWLDVRDGAEAFRLALTADYDGAHVVQVASPETFVSVPTAELIERFAPGVPVTGSFPGRTAPVDTSRATDLLGFVARHSGAE</sequence>
<dbReference type="GO" id="GO:0016491">
    <property type="term" value="F:oxidoreductase activity"/>
    <property type="evidence" value="ECO:0007669"/>
    <property type="project" value="UniProtKB-KW"/>
</dbReference>
<evidence type="ECO:0000256" key="1">
    <source>
        <dbReference type="ARBA" id="ARBA00007637"/>
    </source>
</evidence>
<proteinExistence type="inferred from homology"/>
<evidence type="ECO:0000313" key="6">
    <source>
        <dbReference type="Proteomes" id="UP000612585"/>
    </source>
</evidence>
<comment type="caution">
    <text evidence="5">The sequence shown here is derived from an EMBL/GenBank/DDBJ whole genome shotgun (WGS) entry which is preliminary data.</text>
</comment>